<dbReference type="Gene3D" id="1.10.287.130">
    <property type="match status" value="1"/>
</dbReference>
<dbReference type="InterPro" id="IPR000700">
    <property type="entry name" value="PAS-assoc_C"/>
</dbReference>
<dbReference type="Pfam" id="PF00512">
    <property type="entry name" value="HisKA"/>
    <property type="match status" value="1"/>
</dbReference>
<evidence type="ECO:0000259" key="8">
    <source>
        <dbReference type="PROSITE" id="PS50112"/>
    </source>
</evidence>
<feature type="coiled-coil region" evidence="5">
    <location>
        <begin position="202"/>
        <end position="229"/>
    </location>
</feature>
<dbReference type="InterPro" id="IPR036890">
    <property type="entry name" value="HATPase_C_sf"/>
</dbReference>
<dbReference type="Pfam" id="PF08447">
    <property type="entry name" value="PAS_3"/>
    <property type="match status" value="1"/>
</dbReference>
<dbReference type="KEGG" id="rdi:CMV14_15580"/>
<evidence type="ECO:0000256" key="2">
    <source>
        <dbReference type="ARBA" id="ARBA00012438"/>
    </source>
</evidence>
<evidence type="ECO:0000313" key="10">
    <source>
        <dbReference type="EMBL" id="PCE40991.1"/>
    </source>
</evidence>
<dbReference type="InterPro" id="IPR003661">
    <property type="entry name" value="HisK_dim/P_dom"/>
</dbReference>
<evidence type="ECO:0000259" key="6">
    <source>
        <dbReference type="PROSITE" id="PS50109"/>
    </source>
</evidence>
<protein>
    <recommendedName>
        <fullName evidence="2">histidine kinase</fullName>
        <ecNumber evidence="2">2.7.13.3</ecNumber>
    </recommendedName>
</protein>
<dbReference type="InterPro" id="IPR005467">
    <property type="entry name" value="His_kinase_dom"/>
</dbReference>
<gene>
    <name evidence="10" type="ORF">COO09_17490</name>
</gene>
<dbReference type="PROSITE" id="PS50113">
    <property type="entry name" value="PAC"/>
    <property type="match status" value="1"/>
</dbReference>
<comment type="catalytic activity">
    <reaction evidence="1">
        <text>ATP + protein L-histidine = ADP + protein N-phospho-L-histidine.</text>
        <dbReference type="EC" id="2.7.13.3"/>
    </reaction>
</comment>
<sequence length="733" mass="80448">MPRCRRVGLYRQAGGHRADAGTAPGMDREIPGLVRRRARTFGGRMSPARNDRPVPKLPGLTPAPADERARILIVDDDERNLLALRTVLEEVADVVLARSGEEALRHLLKGEFAVILLDVFMPQMDGYEAAQIIRQREQTKRIPIIFLSAVNKETEHLIRGYSMGAVDYVFKPVEPIVLRSKVGVFVDLYQMRREIQRKAAAEQQLLDENLRANAELLRTEQELRLAEQRQLAIIESLPIILYLEAPDAAPRIPKFVSGNFQHVTGYDVEELRRQPTLWQDRLHPDDRERVDQAYRDRASDGSFAVEYRWRAANGEYRHFLDQAVLLRDADGAPVEFAGTLLDVTDRKELELQLLQSRKMDAIGKLTGGIAHDFNNLLAAILGGLRLIERRISLDEDQSRIIGMTKHAAEQGAELVARLLSFARRQKLEPAPIQADVLAASVRDLLAHTLGGIVELKWNSAKAVWSAFADQTQLELALMNLIINARDAMPQGGTISVSARNDRIIHDPGGIAPGDYVVFEVADEGGGISPELLERVMEPFFTTKPVGKGTGLGLSMVYGFAQQSGGTIRIDSRVGEGTRVQIWLPRARAAARAAAPKTDATTAAMAPGERFSILLVDDHEGVRATTAAMLSDAGHAVTTAGDGREALDLLDGELAIDLLLTDYAMPQVSGSELVRRARGGRPDLPAVMITGNAEAVDSADLAFGVLTLAKPFTPDQLDQAIRAAVARPAETRVA</sequence>
<feature type="domain" description="PAS" evidence="8">
    <location>
        <begin position="226"/>
        <end position="301"/>
    </location>
</feature>
<feature type="domain" description="Response regulatory" evidence="7">
    <location>
        <begin position="70"/>
        <end position="186"/>
    </location>
</feature>
<evidence type="ECO:0000256" key="3">
    <source>
        <dbReference type="ARBA" id="ARBA00022553"/>
    </source>
</evidence>
<evidence type="ECO:0000259" key="9">
    <source>
        <dbReference type="PROSITE" id="PS50113"/>
    </source>
</evidence>
<dbReference type="InterPro" id="IPR036097">
    <property type="entry name" value="HisK_dim/P_sf"/>
</dbReference>
<name>A0A2A4FUB9_9SPHN</name>
<dbReference type="SUPFAM" id="SSF55874">
    <property type="entry name" value="ATPase domain of HSP90 chaperone/DNA topoisomerase II/histidine kinase"/>
    <property type="match status" value="1"/>
</dbReference>
<evidence type="ECO:0000256" key="5">
    <source>
        <dbReference type="SAM" id="Coils"/>
    </source>
</evidence>
<dbReference type="SUPFAM" id="SSF55785">
    <property type="entry name" value="PYP-like sensor domain (PAS domain)"/>
    <property type="match status" value="1"/>
</dbReference>
<dbReference type="SUPFAM" id="SSF52172">
    <property type="entry name" value="CheY-like"/>
    <property type="match status" value="2"/>
</dbReference>
<keyword evidence="11" id="KW-1185">Reference proteome</keyword>
<dbReference type="Gene3D" id="3.30.565.10">
    <property type="entry name" value="Histidine kinase-like ATPase, C-terminal domain"/>
    <property type="match status" value="1"/>
</dbReference>
<dbReference type="GO" id="GO:0000155">
    <property type="term" value="F:phosphorelay sensor kinase activity"/>
    <property type="evidence" value="ECO:0007669"/>
    <property type="project" value="InterPro"/>
</dbReference>
<dbReference type="CDD" id="cd00082">
    <property type="entry name" value="HisKA"/>
    <property type="match status" value="1"/>
</dbReference>
<feature type="modified residue" description="4-aspartylphosphate" evidence="4">
    <location>
        <position position="118"/>
    </location>
</feature>
<reference evidence="10 11" key="1">
    <citation type="submission" date="2017-09" db="EMBL/GenBank/DDBJ databases">
        <title>The Catabolism of 3,6-Dichlorosalicylic acid is Initiated by the Cytochrome P450 Monooxygenase DsmABC in Rhizorhabdus dicambivorans Ndbn-20.</title>
        <authorList>
            <person name="Na L."/>
        </authorList>
    </citation>
    <scope>NUCLEOTIDE SEQUENCE [LARGE SCALE GENOMIC DNA]</scope>
    <source>
        <strain evidence="10 11">Ndbn-20m</strain>
    </source>
</reference>
<feature type="domain" description="PAC" evidence="9">
    <location>
        <begin position="303"/>
        <end position="355"/>
    </location>
</feature>
<keyword evidence="10" id="KW-0808">Transferase</keyword>
<evidence type="ECO:0000259" key="7">
    <source>
        <dbReference type="PROSITE" id="PS50110"/>
    </source>
</evidence>
<dbReference type="EMBL" id="NWUF01000020">
    <property type="protein sequence ID" value="PCE40991.1"/>
    <property type="molecule type" value="Genomic_DNA"/>
</dbReference>
<dbReference type="PROSITE" id="PS50112">
    <property type="entry name" value="PAS"/>
    <property type="match status" value="1"/>
</dbReference>
<keyword evidence="10" id="KW-0418">Kinase</keyword>
<organism evidence="10 11">
    <name type="scientific">Rhizorhabdus dicambivorans</name>
    <dbReference type="NCBI Taxonomy" id="1850238"/>
    <lineage>
        <taxon>Bacteria</taxon>
        <taxon>Pseudomonadati</taxon>
        <taxon>Pseudomonadota</taxon>
        <taxon>Alphaproteobacteria</taxon>
        <taxon>Sphingomonadales</taxon>
        <taxon>Sphingomonadaceae</taxon>
        <taxon>Rhizorhabdus</taxon>
    </lineage>
</organism>
<dbReference type="InterPro" id="IPR001789">
    <property type="entry name" value="Sig_transdc_resp-reg_receiver"/>
</dbReference>
<evidence type="ECO:0000313" key="11">
    <source>
        <dbReference type="Proteomes" id="UP000218934"/>
    </source>
</evidence>
<evidence type="ECO:0000256" key="1">
    <source>
        <dbReference type="ARBA" id="ARBA00000085"/>
    </source>
</evidence>
<dbReference type="Gene3D" id="3.40.50.2300">
    <property type="match status" value="2"/>
</dbReference>
<keyword evidence="5" id="KW-0175">Coiled coil</keyword>
<dbReference type="SMART" id="SM00387">
    <property type="entry name" value="HATPase_c"/>
    <property type="match status" value="1"/>
</dbReference>
<dbReference type="AlphaFoldDB" id="A0A2A4FUB9"/>
<feature type="domain" description="Histidine kinase" evidence="6">
    <location>
        <begin position="368"/>
        <end position="587"/>
    </location>
</feature>
<dbReference type="SMART" id="SM00388">
    <property type="entry name" value="HisKA"/>
    <property type="match status" value="1"/>
</dbReference>
<evidence type="ECO:0000256" key="4">
    <source>
        <dbReference type="PROSITE-ProRule" id="PRU00169"/>
    </source>
</evidence>
<dbReference type="OrthoDB" id="9796100at2"/>
<dbReference type="Gene3D" id="3.30.450.20">
    <property type="entry name" value="PAS domain"/>
    <property type="match status" value="1"/>
</dbReference>
<dbReference type="InterPro" id="IPR004358">
    <property type="entry name" value="Sig_transdc_His_kin-like_C"/>
</dbReference>
<dbReference type="Pfam" id="PF02518">
    <property type="entry name" value="HATPase_c"/>
    <property type="match status" value="1"/>
</dbReference>
<feature type="modified residue" description="4-aspartylphosphate" evidence="4">
    <location>
        <position position="661"/>
    </location>
</feature>
<dbReference type="SMART" id="SM00086">
    <property type="entry name" value="PAC"/>
    <property type="match status" value="1"/>
</dbReference>
<dbReference type="Pfam" id="PF00072">
    <property type="entry name" value="Response_reg"/>
    <property type="match status" value="2"/>
</dbReference>
<dbReference type="SUPFAM" id="SSF47384">
    <property type="entry name" value="Homodimeric domain of signal transducing histidine kinase"/>
    <property type="match status" value="1"/>
</dbReference>
<dbReference type="PANTHER" id="PTHR43547:SF2">
    <property type="entry name" value="HYBRID SIGNAL TRANSDUCTION HISTIDINE KINASE C"/>
    <property type="match status" value="1"/>
</dbReference>
<dbReference type="SMART" id="SM00448">
    <property type="entry name" value="REC"/>
    <property type="match status" value="2"/>
</dbReference>
<proteinExistence type="predicted"/>
<dbReference type="PROSITE" id="PS50110">
    <property type="entry name" value="RESPONSE_REGULATORY"/>
    <property type="match status" value="2"/>
</dbReference>
<accession>A0A2A4FUB9</accession>
<dbReference type="InterPro" id="IPR035965">
    <property type="entry name" value="PAS-like_dom_sf"/>
</dbReference>
<dbReference type="PANTHER" id="PTHR43547">
    <property type="entry name" value="TWO-COMPONENT HISTIDINE KINASE"/>
    <property type="match status" value="1"/>
</dbReference>
<keyword evidence="3 4" id="KW-0597">Phosphoprotein</keyword>
<dbReference type="EC" id="2.7.13.3" evidence="2"/>
<comment type="caution">
    <text evidence="10">The sequence shown here is derived from an EMBL/GenBank/DDBJ whole genome shotgun (WGS) entry which is preliminary data.</text>
</comment>
<dbReference type="InterPro" id="IPR013655">
    <property type="entry name" value="PAS_fold_3"/>
</dbReference>
<dbReference type="Proteomes" id="UP000218934">
    <property type="component" value="Unassembled WGS sequence"/>
</dbReference>
<dbReference type="PROSITE" id="PS50109">
    <property type="entry name" value="HIS_KIN"/>
    <property type="match status" value="1"/>
</dbReference>
<dbReference type="InterPro" id="IPR001610">
    <property type="entry name" value="PAC"/>
</dbReference>
<dbReference type="InterPro" id="IPR011006">
    <property type="entry name" value="CheY-like_superfamily"/>
</dbReference>
<dbReference type="PRINTS" id="PR00344">
    <property type="entry name" value="BCTRLSENSOR"/>
</dbReference>
<dbReference type="NCBIfam" id="TIGR00229">
    <property type="entry name" value="sensory_box"/>
    <property type="match status" value="1"/>
</dbReference>
<dbReference type="CDD" id="cd00130">
    <property type="entry name" value="PAS"/>
    <property type="match status" value="1"/>
</dbReference>
<dbReference type="InterPro" id="IPR000014">
    <property type="entry name" value="PAS"/>
</dbReference>
<feature type="domain" description="Response regulatory" evidence="7">
    <location>
        <begin position="611"/>
        <end position="724"/>
    </location>
</feature>
<dbReference type="InterPro" id="IPR003594">
    <property type="entry name" value="HATPase_dom"/>
</dbReference>